<dbReference type="RefSeq" id="XP_018990981.1">
    <property type="nucleotide sequence ID" value="XM_019141006.1"/>
</dbReference>
<dbReference type="Pfam" id="PF03171">
    <property type="entry name" value="2OG-FeII_Oxy"/>
    <property type="match status" value="1"/>
</dbReference>
<evidence type="ECO:0000259" key="1">
    <source>
        <dbReference type="Pfam" id="PF03171"/>
    </source>
</evidence>
<evidence type="ECO:0000313" key="3">
    <source>
        <dbReference type="EMBL" id="ODN75331.1"/>
    </source>
</evidence>
<accession>A0A1E3HIU2</accession>
<reference evidence="3 4" key="1">
    <citation type="submission" date="2016-06" db="EMBL/GenBank/DDBJ databases">
        <title>Evolution of pathogenesis and genome organization in the Tremellales.</title>
        <authorList>
            <person name="Cuomo C."/>
            <person name="Litvintseva A."/>
            <person name="Heitman J."/>
            <person name="Chen Y."/>
            <person name="Sun S."/>
            <person name="Springer D."/>
            <person name="Dromer F."/>
            <person name="Young S."/>
            <person name="Zeng Q."/>
            <person name="Chapman S."/>
            <person name="Gujja S."/>
            <person name="Saif S."/>
            <person name="Birren B."/>
        </authorList>
    </citation>
    <scope>NUCLEOTIDE SEQUENCE [LARGE SCALE GENOMIC DNA]</scope>
    <source>
        <strain evidence="3 4">CBS 6039</strain>
    </source>
</reference>
<feature type="domain" description="Isopenicillin N synthase-like Fe(2+) 2OG dioxygenase" evidence="1">
    <location>
        <begin position="203"/>
        <end position="312"/>
    </location>
</feature>
<keyword evidence="4" id="KW-1185">Reference proteome</keyword>
<dbReference type="GeneID" id="30157816"/>
<dbReference type="InterPro" id="IPR050231">
    <property type="entry name" value="Iron_ascorbate_oxido_reductase"/>
</dbReference>
<dbReference type="PANTHER" id="PTHR47990">
    <property type="entry name" value="2-OXOGLUTARATE (2OG) AND FE(II)-DEPENDENT OXYGENASE SUPERFAMILY PROTEIN-RELATED"/>
    <property type="match status" value="1"/>
</dbReference>
<protein>
    <recommendedName>
        <fullName evidence="5">Fe2OG dioxygenase domain-containing protein</fullName>
    </recommendedName>
</protein>
<dbReference type="STRING" id="1295533.A0A1E3HIU2"/>
<dbReference type="SUPFAM" id="SSF51197">
    <property type="entry name" value="Clavaminate synthase-like"/>
    <property type="match status" value="1"/>
</dbReference>
<dbReference type="Pfam" id="PF14226">
    <property type="entry name" value="DIOX_N"/>
    <property type="match status" value="1"/>
</dbReference>
<dbReference type="Gene3D" id="2.60.120.330">
    <property type="entry name" value="B-lactam Antibiotic, Isopenicillin N Synthase, Chain"/>
    <property type="match status" value="1"/>
</dbReference>
<dbReference type="OrthoDB" id="406156at2759"/>
<comment type="caution">
    <text evidence="3">The sequence shown here is derived from an EMBL/GenBank/DDBJ whole genome shotgun (WGS) entry which is preliminary data.</text>
</comment>
<sequence>MPSIIPTIDLAHDSPARQAELIKLALGNVGFFRVVNAGPSRQDVEKMFEYSESFFSLPMATKETYLAGRSGSGYTKLMSQALGEGKRDHKETFSYGKYCANTTQQMPPPFQDSTPGGQEAHQTIKRFYKDCHQVSELLLELFALALDLERTHFKQSHSFGLNTAMSLIHYPALNEAEAKALSTIDIRAGGESFLNATRHDTDPTREHKDWGSMTLLFQQPRGQPGLQVHLPSSLIRPDDPQASPESYEWYPAPIPEAHQDEHAGFLVNVGLGMELWSNGAYKATMHRVIFPGEEAGSESVQDRHTIGFFVQPDDHVAFQPILPGGKVDTSTKAITSGELFDMKLQESMERFQKHFAFSGGDEKVKKDVQVENAVVV</sequence>
<gene>
    <name evidence="3" type="ORF">L202_06507</name>
</gene>
<dbReference type="InterPro" id="IPR044861">
    <property type="entry name" value="IPNS-like_FE2OG_OXY"/>
</dbReference>
<dbReference type="InterPro" id="IPR027443">
    <property type="entry name" value="IPNS-like_sf"/>
</dbReference>
<evidence type="ECO:0000313" key="4">
    <source>
        <dbReference type="Proteomes" id="UP000094065"/>
    </source>
</evidence>
<dbReference type="EMBL" id="AWGJ01000010">
    <property type="protein sequence ID" value="ODN75331.1"/>
    <property type="molecule type" value="Genomic_DNA"/>
</dbReference>
<dbReference type="Proteomes" id="UP000094065">
    <property type="component" value="Unassembled WGS sequence"/>
</dbReference>
<feature type="domain" description="Non-haem dioxygenase N-terminal" evidence="2">
    <location>
        <begin position="5"/>
        <end position="103"/>
    </location>
</feature>
<evidence type="ECO:0000259" key="2">
    <source>
        <dbReference type="Pfam" id="PF14226"/>
    </source>
</evidence>
<name>A0A1E3HIU2_9TREE</name>
<dbReference type="AlphaFoldDB" id="A0A1E3HIU2"/>
<evidence type="ECO:0008006" key="5">
    <source>
        <dbReference type="Google" id="ProtNLM"/>
    </source>
</evidence>
<proteinExistence type="predicted"/>
<organism evidence="3 4">
    <name type="scientific">Cryptococcus amylolentus CBS 6039</name>
    <dbReference type="NCBI Taxonomy" id="1295533"/>
    <lineage>
        <taxon>Eukaryota</taxon>
        <taxon>Fungi</taxon>
        <taxon>Dikarya</taxon>
        <taxon>Basidiomycota</taxon>
        <taxon>Agaricomycotina</taxon>
        <taxon>Tremellomycetes</taxon>
        <taxon>Tremellales</taxon>
        <taxon>Cryptococcaceae</taxon>
        <taxon>Cryptococcus</taxon>
    </lineage>
</organism>
<dbReference type="InterPro" id="IPR026992">
    <property type="entry name" value="DIOX_N"/>
</dbReference>